<dbReference type="GO" id="GO:0000122">
    <property type="term" value="P:negative regulation of transcription by RNA polymerase II"/>
    <property type="evidence" value="ECO:0007669"/>
    <property type="project" value="TreeGrafter"/>
</dbReference>
<dbReference type="Proteomes" id="UP000182658">
    <property type="component" value="Unassembled WGS sequence"/>
</dbReference>
<feature type="coiled-coil region" evidence="1">
    <location>
        <begin position="92"/>
        <end position="126"/>
    </location>
</feature>
<feature type="region of interest" description="Disordered" evidence="2">
    <location>
        <begin position="318"/>
        <end position="350"/>
    </location>
</feature>
<dbReference type="PANTHER" id="PTHR15111:SF0">
    <property type="entry name" value="UNCONVENTIONAL PREFOLDIN RPB5 INTERACTOR 1"/>
    <property type="match status" value="1"/>
</dbReference>
<evidence type="ECO:0000256" key="1">
    <source>
        <dbReference type="SAM" id="Coils"/>
    </source>
</evidence>
<dbReference type="InterPro" id="IPR052255">
    <property type="entry name" value="RNA_pol_II_subunit5-mediator"/>
</dbReference>
<name>A0A1J7I981_9PEZI</name>
<keyword evidence="5" id="KW-1185">Reference proteome</keyword>
<evidence type="ECO:0000313" key="5">
    <source>
        <dbReference type="Proteomes" id="UP000182658"/>
    </source>
</evidence>
<evidence type="ECO:0000313" key="4">
    <source>
        <dbReference type="EMBL" id="OIW24013.1"/>
    </source>
</evidence>
<accession>A0A1J7I981</accession>
<dbReference type="InterPro" id="IPR039553">
    <property type="entry name" value="Prefoldin-like"/>
</dbReference>
<evidence type="ECO:0000259" key="3">
    <source>
        <dbReference type="Pfam" id="PF12927"/>
    </source>
</evidence>
<dbReference type="GO" id="GO:0019212">
    <property type="term" value="F:phosphatase inhibitor activity"/>
    <property type="evidence" value="ECO:0007669"/>
    <property type="project" value="TreeGrafter"/>
</dbReference>
<feature type="region of interest" description="Disordered" evidence="2">
    <location>
        <begin position="566"/>
        <end position="603"/>
    </location>
</feature>
<proteinExistence type="predicted"/>
<feature type="compositionally biased region" description="Polar residues" evidence="2">
    <location>
        <begin position="209"/>
        <end position="218"/>
    </location>
</feature>
<dbReference type="Pfam" id="PF13758">
    <property type="entry name" value="Prefoldin_3"/>
    <property type="match status" value="1"/>
</dbReference>
<dbReference type="OrthoDB" id="21413at2759"/>
<feature type="region of interest" description="Disordered" evidence="2">
    <location>
        <begin position="401"/>
        <end position="543"/>
    </location>
</feature>
<dbReference type="Pfam" id="PF12927">
    <property type="entry name" value="DUF3835"/>
    <property type="match status" value="1"/>
</dbReference>
<protein>
    <recommendedName>
        <fullName evidence="3">DUF3835 domain-containing protein</fullName>
    </recommendedName>
</protein>
<dbReference type="SUPFAM" id="SSF46579">
    <property type="entry name" value="Prefoldin"/>
    <property type="match status" value="1"/>
</dbReference>
<dbReference type="InterPro" id="IPR024325">
    <property type="entry name" value="DUF3835"/>
</dbReference>
<sequence>MAQTRDLTQDLERHRQVLEETVSSLRKSLQVWEQWYIEYSHLKEEVTTLPEQPPSRKELARIRRDFDSELITKKEISEIFGKNDLKQPEQIISVLSRRIDYVEKNVETLEKQLEAAQNKLAAVTVIAEPDGAVDEESGLPITDIIEEIDEEGNVVNFRLQTGGDVGPKVLEALKKVGVDPLEEADEAKDPESSETVDTKPEVKPVLESRTANGATATDKSVDQKPSTDDKKAGKRKSVSFAEKLEVSEFTNGDHDDDDEPRSMAARRLEAIMQQARELESMPLDSANVPEDESEDDAQLRRDMLAYSASEIGPIVAELELDEGTEDDDEDYEFDYTEDEDEDGEDELGRTKYSVISDDYIKRMQELEKRLGVESAFATERNAQLEIPVEGLGQIRVVRPTSEEAPAIAKASKPKGDKPAKKGVRFAEELDVADETATTTVLPERPAAKKMPEVNPVSDVITERTSKPAPPPAEPPAKKPSRFKKDRAAGVPPAAPSLPAGPLNAPVRFLDEDRTVAPSGPEGQTLADGVLEREPTTTPKDPDEMDATLLHQEAAVEYHRMRNRMIQREGGFNKEDERAVVPLDEEEGGPKRMSRFKAARLSQQ</sequence>
<dbReference type="AlphaFoldDB" id="A0A1J7I981"/>
<feature type="compositionally biased region" description="Basic and acidic residues" evidence="2">
    <location>
        <begin position="187"/>
        <end position="206"/>
    </location>
</feature>
<dbReference type="EMBL" id="KV875105">
    <property type="protein sequence ID" value="OIW24013.1"/>
    <property type="molecule type" value="Genomic_DNA"/>
</dbReference>
<gene>
    <name evidence="4" type="ORF">CONLIGDRAFT_584957</name>
</gene>
<dbReference type="STRING" id="1408157.A0A1J7I981"/>
<feature type="compositionally biased region" description="Acidic residues" evidence="2">
    <location>
        <begin position="318"/>
        <end position="345"/>
    </location>
</feature>
<feature type="region of interest" description="Disordered" evidence="2">
    <location>
        <begin position="181"/>
        <end position="298"/>
    </location>
</feature>
<feature type="compositionally biased region" description="Low complexity" evidence="2">
    <location>
        <begin position="488"/>
        <end position="505"/>
    </location>
</feature>
<reference evidence="4 5" key="1">
    <citation type="submission" date="2016-10" db="EMBL/GenBank/DDBJ databases">
        <title>Draft genome sequence of Coniochaeta ligniaria NRRL30616, a lignocellulolytic fungus for bioabatement of inhibitors in plant biomass hydrolysates.</title>
        <authorList>
            <consortium name="DOE Joint Genome Institute"/>
            <person name="Jimenez D.J."/>
            <person name="Hector R.E."/>
            <person name="Riley R."/>
            <person name="Sun H."/>
            <person name="Grigoriev I.V."/>
            <person name="Van Elsas J.D."/>
            <person name="Nichols N.N."/>
        </authorList>
    </citation>
    <scope>NUCLEOTIDE SEQUENCE [LARGE SCALE GENOMIC DNA]</scope>
    <source>
        <strain evidence="4 5">NRRL 30616</strain>
    </source>
</reference>
<dbReference type="GO" id="GO:0003682">
    <property type="term" value="F:chromatin binding"/>
    <property type="evidence" value="ECO:0007669"/>
    <property type="project" value="TreeGrafter"/>
</dbReference>
<dbReference type="InParanoid" id="A0A1J7I981"/>
<feature type="domain" description="DUF3835" evidence="3">
    <location>
        <begin position="525"/>
        <end position="600"/>
    </location>
</feature>
<keyword evidence="1" id="KW-0175">Coiled coil</keyword>
<feature type="compositionally biased region" description="Basic and acidic residues" evidence="2">
    <location>
        <begin position="413"/>
        <end position="427"/>
    </location>
</feature>
<organism evidence="4 5">
    <name type="scientific">Coniochaeta ligniaria NRRL 30616</name>
    <dbReference type="NCBI Taxonomy" id="1408157"/>
    <lineage>
        <taxon>Eukaryota</taxon>
        <taxon>Fungi</taxon>
        <taxon>Dikarya</taxon>
        <taxon>Ascomycota</taxon>
        <taxon>Pezizomycotina</taxon>
        <taxon>Sordariomycetes</taxon>
        <taxon>Sordariomycetidae</taxon>
        <taxon>Coniochaetales</taxon>
        <taxon>Coniochaetaceae</taxon>
        <taxon>Coniochaeta</taxon>
    </lineage>
</organism>
<dbReference type="GO" id="GO:0003714">
    <property type="term" value="F:transcription corepressor activity"/>
    <property type="evidence" value="ECO:0007669"/>
    <property type="project" value="TreeGrafter"/>
</dbReference>
<evidence type="ECO:0000256" key="2">
    <source>
        <dbReference type="SAM" id="MobiDB-lite"/>
    </source>
</evidence>
<feature type="compositionally biased region" description="Basic and acidic residues" evidence="2">
    <location>
        <begin position="219"/>
        <end position="231"/>
    </location>
</feature>
<dbReference type="PANTHER" id="PTHR15111">
    <property type="entry name" value="RNA POLYMERASE II SUBUNIT 5-MEDIATING PROTEIN NNX3"/>
    <property type="match status" value="1"/>
</dbReference>